<keyword evidence="5" id="KW-1185">Reference proteome</keyword>
<dbReference type="InterPro" id="IPR009057">
    <property type="entry name" value="Homeodomain-like_sf"/>
</dbReference>
<evidence type="ECO:0000313" key="4">
    <source>
        <dbReference type="EMBL" id="MCS5717118.1"/>
    </source>
</evidence>
<dbReference type="PROSITE" id="PS50977">
    <property type="entry name" value="HTH_TETR_2"/>
    <property type="match status" value="1"/>
</dbReference>
<protein>
    <submittedName>
        <fullName evidence="4">TetR/AcrR family transcriptional regulator</fullName>
    </submittedName>
</protein>
<gene>
    <name evidence="4" type="ORF">N1027_03105</name>
</gene>
<dbReference type="SUPFAM" id="SSF48498">
    <property type="entry name" value="Tetracyclin repressor-like, C-terminal domain"/>
    <property type="match status" value="1"/>
</dbReference>
<dbReference type="RefSeq" id="WP_259505083.1">
    <property type="nucleotide sequence ID" value="NZ_JANLCM010000001.1"/>
</dbReference>
<dbReference type="InterPro" id="IPR050109">
    <property type="entry name" value="HTH-type_TetR-like_transc_reg"/>
</dbReference>
<evidence type="ECO:0000256" key="1">
    <source>
        <dbReference type="ARBA" id="ARBA00023125"/>
    </source>
</evidence>
<evidence type="ECO:0000313" key="5">
    <source>
        <dbReference type="Proteomes" id="UP001165584"/>
    </source>
</evidence>
<feature type="domain" description="HTH tetR-type" evidence="3">
    <location>
        <begin position="1"/>
        <end position="59"/>
    </location>
</feature>
<dbReference type="PRINTS" id="PR00455">
    <property type="entry name" value="HTHTETR"/>
</dbReference>
<dbReference type="InterPro" id="IPR036271">
    <property type="entry name" value="Tet_transcr_reg_TetR-rel_C_sf"/>
</dbReference>
<dbReference type="PANTHER" id="PTHR30055">
    <property type="entry name" value="HTH-TYPE TRANSCRIPTIONAL REGULATOR RUTR"/>
    <property type="match status" value="1"/>
</dbReference>
<dbReference type="Pfam" id="PF00440">
    <property type="entry name" value="TetR_N"/>
    <property type="match status" value="1"/>
</dbReference>
<dbReference type="PANTHER" id="PTHR30055:SF200">
    <property type="entry name" value="HTH-TYPE TRANSCRIPTIONAL REPRESSOR BDCR"/>
    <property type="match status" value="1"/>
</dbReference>
<organism evidence="4 5">
    <name type="scientific">Herbiconiux aconitum</name>
    <dbReference type="NCBI Taxonomy" id="2970913"/>
    <lineage>
        <taxon>Bacteria</taxon>
        <taxon>Bacillati</taxon>
        <taxon>Actinomycetota</taxon>
        <taxon>Actinomycetes</taxon>
        <taxon>Micrococcales</taxon>
        <taxon>Microbacteriaceae</taxon>
        <taxon>Herbiconiux</taxon>
    </lineage>
</organism>
<evidence type="ECO:0000256" key="2">
    <source>
        <dbReference type="PROSITE-ProRule" id="PRU00335"/>
    </source>
</evidence>
<keyword evidence="1 2" id="KW-0238">DNA-binding</keyword>
<dbReference type="InterPro" id="IPR001647">
    <property type="entry name" value="HTH_TetR"/>
</dbReference>
<dbReference type="Gene3D" id="1.10.357.10">
    <property type="entry name" value="Tetracycline Repressor, domain 2"/>
    <property type="match status" value="1"/>
</dbReference>
<dbReference type="Proteomes" id="UP001165584">
    <property type="component" value="Unassembled WGS sequence"/>
</dbReference>
<evidence type="ECO:0000259" key="3">
    <source>
        <dbReference type="PROSITE" id="PS50977"/>
    </source>
</evidence>
<dbReference type="EMBL" id="JANLCM010000001">
    <property type="protein sequence ID" value="MCS5717118.1"/>
    <property type="molecule type" value="Genomic_DNA"/>
</dbReference>
<proteinExistence type="predicted"/>
<sequence length="187" mass="20095">MRERILEAASELFYAEGFRAVSAEKIIGRVGTTKVTFYRHFRSKDDLMVAYLERRAADERAAIEQVLAVADGDPQKALARAIETLMAAACRPGYRGCPFINAAAEYADPAHPVRLVVAEHRRWQLHAFEQLLATLGVDDPAAAAGELMLLRDGAAVGGYLDDPDAVARALASAGLAIVKARAAAAFA</sequence>
<reference evidence="4" key="1">
    <citation type="submission" date="2022-08" db="EMBL/GenBank/DDBJ databases">
        <authorList>
            <person name="Deng Y."/>
            <person name="Han X.-F."/>
            <person name="Zhang Y.-Q."/>
        </authorList>
    </citation>
    <scope>NUCLEOTIDE SEQUENCE</scope>
    <source>
        <strain evidence="4">CPCC 205763</strain>
    </source>
</reference>
<feature type="DNA-binding region" description="H-T-H motif" evidence="2">
    <location>
        <begin position="22"/>
        <end position="41"/>
    </location>
</feature>
<comment type="caution">
    <text evidence="4">The sequence shown here is derived from an EMBL/GenBank/DDBJ whole genome shotgun (WGS) entry which is preliminary data.</text>
</comment>
<name>A0ABT2GLM3_9MICO</name>
<accession>A0ABT2GLM3</accession>
<dbReference type="SUPFAM" id="SSF46689">
    <property type="entry name" value="Homeodomain-like"/>
    <property type="match status" value="1"/>
</dbReference>